<sequence>MNLGRREANRVQGLYCTRKNSTPQVSAAEIELLCSQGKLRDALSTLGTTDSLLHPHTYKCLLQCCTASKALEEGQALHALILTSPPISIAPLESTLVYMYLQCDRILDARHIFDRMAKWDVFVWNVMIAAHTRNGDGKRAFHIFAAMEKALVPRDEITYVNILKTCKFLGDLALGRWNLRQSSQISFHGHANHGRVENAFKLFGDLHLQSLIPDQVMNSLLDMYAKCGCMDDGFQVFSRFHDKDVVTWTTIISGYARQACASVKSLEKGRLIHVYVVQSGLELDAFMPCLWHMQNMDAARRPLN</sequence>
<gene>
    <name evidence="3" type="ORF">GOP47_0006077</name>
</gene>
<comment type="caution">
    <text evidence="3">The sequence shown here is derived from an EMBL/GenBank/DDBJ whole genome shotgun (WGS) entry which is preliminary data.</text>
</comment>
<evidence type="ECO:0000256" key="1">
    <source>
        <dbReference type="ARBA" id="ARBA00022737"/>
    </source>
</evidence>
<name>A0A9D4V266_ADICA</name>
<keyword evidence="4" id="KW-1185">Reference proteome</keyword>
<accession>A0A9D4V266</accession>
<dbReference type="EMBL" id="JABFUD020000006">
    <property type="protein sequence ID" value="KAI5078406.1"/>
    <property type="molecule type" value="Genomic_DNA"/>
</dbReference>
<dbReference type="Gene3D" id="1.25.40.10">
    <property type="entry name" value="Tetratricopeptide repeat domain"/>
    <property type="match status" value="2"/>
</dbReference>
<evidence type="ECO:0000313" key="3">
    <source>
        <dbReference type="EMBL" id="KAI5078406.1"/>
    </source>
</evidence>
<organism evidence="3 4">
    <name type="scientific">Adiantum capillus-veneris</name>
    <name type="common">Maidenhair fern</name>
    <dbReference type="NCBI Taxonomy" id="13818"/>
    <lineage>
        <taxon>Eukaryota</taxon>
        <taxon>Viridiplantae</taxon>
        <taxon>Streptophyta</taxon>
        <taxon>Embryophyta</taxon>
        <taxon>Tracheophyta</taxon>
        <taxon>Polypodiopsida</taxon>
        <taxon>Polypodiidae</taxon>
        <taxon>Polypodiales</taxon>
        <taxon>Pteridineae</taxon>
        <taxon>Pteridaceae</taxon>
        <taxon>Vittarioideae</taxon>
        <taxon>Adiantum</taxon>
    </lineage>
</organism>
<protein>
    <recommendedName>
        <fullName evidence="5">Pentatricopeptide repeat-containing protein</fullName>
    </recommendedName>
</protein>
<dbReference type="InterPro" id="IPR046960">
    <property type="entry name" value="PPR_At4g14850-like_plant"/>
</dbReference>
<dbReference type="GO" id="GO:0009451">
    <property type="term" value="P:RNA modification"/>
    <property type="evidence" value="ECO:0007669"/>
    <property type="project" value="InterPro"/>
</dbReference>
<dbReference type="PANTHER" id="PTHR47926">
    <property type="entry name" value="PENTATRICOPEPTIDE REPEAT-CONTAINING PROTEIN"/>
    <property type="match status" value="1"/>
</dbReference>
<evidence type="ECO:0000256" key="2">
    <source>
        <dbReference type="PROSITE-ProRule" id="PRU00708"/>
    </source>
</evidence>
<dbReference type="InterPro" id="IPR002885">
    <property type="entry name" value="PPR_rpt"/>
</dbReference>
<dbReference type="PROSITE" id="PS51375">
    <property type="entry name" value="PPR"/>
    <property type="match status" value="1"/>
</dbReference>
<dbReference type="Proteomes" id="UP000886520">
    <property type="component" value="Chromosome 6"/>
</dbReference>
<dbReference type="OrthoDB" id="185373at2759"/>
<evidence type="ECO:0008006" key="5">
    <source>
        <dbReference type="Google" id="ProtNLM"/>
    </source>
</evidence>
<reference evidence="3" key="1">
    <citation type="submission" date="2021-01" db="EMBL/GenBank/DDBJ databases">
        <title>Adiantum capillus-veneris genome.</title>
        <authorList>
            <person name="Fang Y."/>
            <person name="Liao Q."/>
        </authorList>
    </citation>
    <scope>NUCLEOTIDE SEQUENCE</scope>
    <source>
        <strain evidence="3">H3</strain>
        <tissue evidence="3">Leaf</tissue>
    </source>
</reference>
<dbReference type="Pfam" id="PF01535">
    <property type="entry name" value="PPR"/>
    <property type="match status" value="2"/>
</dbReference>
<feature type="repeat" description="PPR" evidence="2">
    <location>
        <begin position="120"/>
        <end position="154"/>
    </location>
</feature>
<keyword evidence="1" id="KW-0677">Repeat</keyword>
<evidence type="ECO:0000313" key="4">
    <source>
        <dbReference type="Proteomes" id="UP000886520"/>
    </source>
</evidence>
<dbReference type="InterPro" id="IPR011990">
    <property type="entry name" value="TPR-like_helical_dom_sf"/>
</dbReference>
<proteinExistence type="predicted"/>
<dbReference type="AlphaFoldDB" id="A0A9D4V266"/>
<dbReference type="NCBIfam" id="TIGR00756">
    <property type="entry name" value="PPR"/>
    <property type="match status" value="2"/>
</dbReference>
<dbReference type="GO" id="GO:0003723">
    <property type="term" value="F:RNA binding"/>
    <property type="evidence" value="ECO:0007669"/>
    <property type="project" value="InterPro"/>
</dbReference>
<dbReference type="Pfam" id="PF13041">
    <property type="entry name" value="PPR_2"/>
    <property type="match status" value="1"/>
</dbReference>